<comment type="caution">
    <text evidence="2">The sequence shown here is derived from an EMBL/GenBank/DDBJ whole genome shotgun (WGS) entry which is preliminary data.</text>
</comment>
<dbReference type="Proteomes" id="UP000256690">
    <property type="component" value="Unassembled WGS sequence"/>
</dbReference>
<feature type="region of interest" description="Disordered" evidence="1">
    <location>
        <begin position="340"/>
        <end position="384"/>
    </location>
</feature>
<dbReference type="GeneID" id="38116996"/>
<dbReference type="RefSeq" id="XP_026602946.1">
    <property type="nucleotide sequence ID" value="XM_026748642.1"/>
</dbReference>
<name>A0A3D8RRY4_9EURO</name>
<dbReference type="EMBL" id="PVWQ01000007">
    <property type="protein sequence ID" value="RDW76634.1"/>
    <property type="molecule type" value="Genomic_DNA"/>
</dbReference>
<evidence type="ECO:0000256" key="1">
    <source>
        <dbReference type="SAM" id="MobiDB-lite"/>
    </source>
</evidence>
<feature type="compositionally biased region" description="Basic and acidic residues" evidence="1">
    <location>
        <begin position="343"/>
        <end position="352"/>
    </location>
</feature>
<protein>
    <submittedName>
        <fullName evidence="2">Uncharacterized protein</fullName>
    </submittedName>
</protein>
<dbReference type="OrthoDB" id="10591886at2759"/>
<reference evidence="2 3" key="1">
    <citation type="journal article" date="2018" name="IMA Fungus">
        <title>IMA Genome-F 9: Draft genome sequence of Annulohypoxylon stygium, Aspergillus mulundensis, Berkeleyomyces basicola (syn. Thielaviopsis basicola), Ceratocystis smalleyi, two Cercospora beticola strains, Coleophoma cylindrospora, Fusarium fracticaudum, Phialophora cf. hyalina, and Morchella septimelata.</title>
        <authorList>
            <person name="Wingfield B.D."/>
            <person name="Bills G.F."/>
            <person name="Dong Y."/>
            <person name="Huang W."/>
            <person name="Nel W.J."/>
            <person name="Swalarsk-Parry B.S."/>
            <person name="Vaghefi N."/>
            <person name="Wilken P.M."/>
            <person name="An Z."/>
            <person name="de Beer Z.W."/>
            <person name="De Vos L."/>
            <person name="Chen L."/>
            <person name="Duong T.A."/>
            <person name="Gao Y."/>
            <person name="Hammerbacher A."/>
            <person name="Kikkert J.R."/>
            <person name="Li Y."/>
            <person name="Li H."/>
            <person name="Li K."/>
            <person name="Li Q."/>
            <person name="Liu X."/>
            <person name="Ma X."/>
            <person name="Naidoo K."/>
            <person name="Pethybridge S.J."/>
            <person name="Sun J."/>
            <person name="Steenkamp E.T."/>
            <person name="van der Nest M.A."/>
            <person name="van Wyk S."/>
            <person name="Wingfield M.J."/>
            <person name="Xiong C."/>
            <person name="Yue Q."/>
            <person name="Zhang X."/>
        </authorList>
    </citation>
    <scope>NUCLEOTIDE SEQUENCE [LARGE SCALE GENOMIC DNA]</scope>
    <source>
        <strain evidence="2 3">DSM 5745</strain>
    </source>
</reference>
<evidence type="ECO:0000313" key="2">
    <source>
        <dbReference type="EMBL" id="RDW76634.1"/>
    </source>
</evidence>
<evidence type="ECO:0000313" key="3">
    <source>
        <dbReference type="Proteomes" id="UP000256690"/>
    </source>
</evidence>
<accession>A0A3D8RRY4</accession>
<feature type="compositionally biased region" description="Basic and acidic residues" evidence="1">
    <location>
        <begin position="372"/>
        <end position="384"/>
    </location>
</feature>
<proteinExistence type="predicted"/>
<organism evidence="2 3">
    <name type="scientific">Aspergillus mulundensis</name>
    <dbReference type="NCBI Taxonomy" id="1810919"/>
    <lineage>
        <taxon>Eukaryota</taxon>
        <taxon>Fungi</taxon>
        <taxon>Dikarya</taxon>
        <taxon>Ascomycota</taxon>
        <taxon>Pezizomycotina</taxon>
        <taxon>Eurotiomycetes</taxon>
        <taxon>Eurotiomycetidae</taxon>
        <taxon>Eurotiales</taxon>
        <taxon>Aspergillaceae</taxon>
        <taxon>Aspergillus</taxon>
        <taxon>Aspergillus subgen. Nidulantes</taxon>
    </lineage>
</organism>
<dbReference type="AlphaFoldDB" id="A0A3D8RRY4"/>
<gene>
    <name evidence="2" type="ORF">DSM5745_06626</name>
</gene>
<sequence length="443" mass="50905">MWPKSSLGVFFIELDSQLKEPEQICLSNVRWETLLQALSVTRNSEAWLSPEQHECPDHVMSIALGHISPTRLPSSLWLKRNPETPQHKDWKIDAILKCCLVDFNLDAERRSFGSELHPMPLRLQHCRPLAYKRGPSVYAGFRHNKKLKYINSVIDDAIYYDDVSWSFKLVIRYSSAEWLKWNLRDCLVQMSTDAPSLSSCTRTLANKHSDSIGVIQHVRQGRHEHDLDTFGMVTSGDIVQFHKLNEALEVQSSPVLLLTEEKDIPIIWSYLRYIFAEVQIGALPPARLELSDPKFNDIPPVYAMEKEVLSISERSKAQGIDKERLHRQWRIVSESADAETDAPIDRRARTNDKVGSAKQLRDYETNKALPTKAHEPESPVDYDHQDEVGSSIQLRDYEKKKARQAKACKPETTVDYDCQALFELNSEFDETLVFVDNESELDI</sequence>
<keyword evidence="3" id="KW-1185">Reference proteome</keyword>